<gene>
    <name evidence="2" type="ORF">p1B297</name>
</gene>
<organism evidence="2 3">
    <name type="scientific">Aromatoleum aromaticum (strain DSM 19018 / LMG 30748 / EbN1)</name>
    <name type="common">Azoarcus sp. (strain EbN1)</name>
    <dbReference type="NCBI Taxonomy" id="76114"/>
    <lineage>
        <taxon>Bacteria</taxon>
        <taxon>Pseudomonadati</taxon>
        <taxon>Pseudomonadota</taxon>
        <taxon>Betaproteobacteria</taxon>
        <taxon>Rhodocyclales</taxon>
        <taxon>Rhodocyclaceae</taxon>
        <taxon>Aromatoleum</taxon>
    </lineage>
</organism>
<keyword evidence="2" id="KW-0614">Plasmid</keyword>
<dbReference type="AlphaFoldDB" id="Q5NWU0"/>
<evidence type="ECO:0000313" key="2">
    <source>
        <dbReference type="EMBL" id="CAI10474.1"/>
    </source>
</evidence>
<dbReference type="SUPFAM" id="SSF50199">
    <property type="entry name" value="Staphylococcal nuclease"/>
    <property type="match status" value="1"/>
</dbReference>
<dbReference type="InterPro" id="IPR035437">
    <property type="entry name" value="SNase_OB-fold_sf"/>
</dbReference>
<dbReference type="Proteomes" id="UP000006552">
    <property type="component" value="Plasmid 1"/>
</dbReference>
<dbReference type="Pfam" id="PF00565">
    <property type="entry name" value="SNase"/>
    <property type="match status" value="1"/>
</dbReference>
<evidence type="ECO:0000259" key="1">
    <source>
        <dbReference type="Pfam" id="PF00565"/>
    </source>
</evidence>
<accession>Q5NWU0</accession>
<dbReference type="KEGG" id="eba:p1B297"/>
<evidence type="ECO:0000313" key="3">
    <source>
        <dbReference type="Proteomes" id="UP000006552"/>
    </source>
</evidence>
<dbReference type="SUPFAM" id="SSF57884">
    <property type="entry name" value="Ada DNA repair protein, N-terminal domain (N-Ada 10)"/>
    <property type="match status" value="1"/>
</dbReference>
<geneLocation type="plasmid" evidence="3">
    <name>pAzo1</name>
</geneLocation>
<feature type="domain" description="TNase-like" evidence="1">
    <location>
        <begin position="2"/>
        <end position="36"/>
    </location>
</feature>
<dbReference type="Gene3D" id="3.40.10.10">
    <property type="entry name" value="DNA Methylphosphotriester Repair Domain"/>
    <property type="match status" value="1"/>
</dbReference>
<proteinExistence type="predicted"/>
<reference evidence="2 3" key="1">
    <citation type="journal article" date="2005" name="Arch. Microbiol.">
        <title>The genome sequence of an anaerobic aromatic-degrading denitrifying bacterium, strain EbN1.</title>
        <authorList>
            <person name="Rabus R."/>
            <person name="Kube M."/>
            <person name="Heider J."/>
            <person name="Beck A."/>
            <person name="Heitmann K."/>
            <person name="Widdel F."/>
            <person name="Reinhardt R."/>
        </authorList>
    </citation>
    <scope>NUCLEOTIDE SEQUENCE [LARGE SCALE GENOMIC DNA]</scope>
    <source>
        <strain evidence="2 3">EbN1</strain>
        <plasmid evidence="3">Plasmid pAzo1</plasmid>
    </source>
</reference>
<protein>
    <recommendedName>
        <fullName evidence="1">TNase-like domain-containing protein</fullName>
    </recommendedName>
</protein>
<keyword evidence="3" id="KW-1185">Reference proteome</keyword>
<sequence>MRQGMAWVYVQYASKSSPLFALETTARTKKLGLWADPHATPPWEWRRAGRAGTGRPIASLAPTSIDEASSSSSVRGNRRSKVYHLFHCPSYDAVGPQNRVEFSSERAAASAGFRKAGNCR</sequence>
<dbReference type="InterPro" id="IPR035451">
    <property type="entry name" value="Ada-like_dom_sf"/>
</dbReference>
<dbReference type="InterPro" id="IPR016071">
    <property type="entry name" value="Staphylococal_nuclease_OB-fold"/>
</dbReference>
<dbReference type="EMBL" id="CR555307">
    <property type="protein sequence ID" value="CAI10474.1"/>
    <property type="molecule type" value="Genomic_DNA"/>
</dbReference>
<dbReference type="HOGENOM" id="CLU_2044840_0_0_4"/>
<name>Q5NWU0_AROAE</name>